<comment type="caution">
    <text evidence="1">The sequence shown here is derived from an EMBL/GenBank/DDBJ whole genome shotgun (WGS) entry which is preliminary data.</text>
</comment>
<evidence type="ECO:0000313" key="2">
    <source>
        <dbReference type="Proteomes" id="UP001152795"/>
    </source>
</evidence>
<dbReference type="Proteomes" id="UP001152795">
    <property type="component" value="Unassembled WGS sequence"/>
</dbReference>
<evidence type="ECO:0000313" key="1">
    <source>
        <dbReference type="EMBL" id="CAB4043520.1"/>
    </source>
</evidence>
<accession>A0A7D9KFF1</accession>
<organism evidence="1 2">
    <name type="scientific">Paramuricea clavata</name>
    <name type="common">Red gorgonian</name>
    <name type="synonym">Violescent sea-whip</name>
    <dbReference type="NCBI Taxonomy" id="317549"/>
    <lineage>
        <taxon>Eukaryota</taxon>
        <taxon>Metazoa</taxon>
        <taxon>Cnidaria</taxon>
        <taxon>Anthozoa</taxon>
        <taxon>Octocorallia</taxon>
        <taxon>Malacalcyonacea</taxon>
        <taxon>Plexauridae</taxon>
        <taxon>Paramuricea</taxon>
    </lineage>
</organism>
<dbReference type="EMBL" id="CACRXK020032541">
    <property type="protein sequence ID" value="CAB4043520.1"/>
    <property type="molecule type" value="Genomic_DNA"/>
</dbReference>
<keyword evidence="2" id="KW-1185">Reference proteome</keyword>
<protein>
    <submittedName>
        <fullName evidence="1">Uncharacterized protein</fullName>
    </submittedName>
</protein>
<sequence>MNTALVQLSDWSYDSNLALNAGKTKCMVFSTQQMASTHSLHLHETSLAVDGNLLERIRVTKRL</sequence>
<name>A0A7D9KFF1_PARCT</name>
<reference evidence="1" key="1">
    <citation type="submission" date="2020-04" db="EMBL/GenBank/DDBJ databases">
        <authorList>
            <person name="Alioto T."/>
            <person name="Alioto T."/>
            <person name="Gomez Garrido J."/>
        </authorList>
    </citation>
    <scope>NUCLEOTIDE SEQUENCE</scope>
    <source>
        <strain evidence="1">A484AB</strain>
    </source>
</reference>
<gene>
    <name evidence="1" type="ORF">PACLA_8A006767</name>
</gene>
<proteinExistence type="predicted"/>
<feature type="non-terminal residue" evidence="1">
    <location>
        <position position="63"/>
    </location>
</feature>
<dbReference type="AlphaFoldDB" id="A0A7D9KFF1"/>